<protein>
    <recommendedName>
        <fullName evidence="5">Lytic murein transglycosylase</fullName>
    </recommendedName>
</protein>
<feature type="signal peptide" evidence="2">
    <location>
        <begin position="1"/>
        <end position="23"/>
    </location>
</feature>
<dbReference type="RefSeq" id="WP_184152634.1">
    <property type="nucleotide sequence ID" value="NZ_JACHKA010000001.1"/>
</dbReference>
<name>A0ABR6NI10_9SPHN</name>
<evidence type="ECO:0000313" key="3">
    <source>
        <dbReference type="EMBL" id="MBB5985824.1"/>
    </source>
</evidence>
<reference evidence="3 4" key="1">
    <citation type="submission" date="2020-08" db="EMBL/GenBank/DDBJ databases">
        <title>Exploring microbial biodiversity for novel pathways involved in the catabolism of aromatic compounds derived from lignin.</title>
        <authorList>
            <person name="Elkins J."/>
        </authorList>
    </citation>
    <scope>NUCLEOTIDE SEQUENCE [LARGE SCALE GENOMIC DNA]</scope>
    <source>
        <strain evidence="3 4">B1D3A</strain>
    </source>
</reference>
<evidence type="ECO:0000313" key="4">
    <source>
        <dbReference type="Proteomes" id="UP001138540"/>
    </source>
</evidence>
<keyword evidence="2" id="KW-0732">Signal</keyword>
<keyword evidence="4" id="KW-1185">Reference proteome</keyword>
<feature type="compositionally biased region" description="Low complexity" evidence="1">
    <location>
        <begin position="58"/>
        <end position="68"/>
    </location>
</feature>
<accession>A0ABR6NI10</accession>
<evidence type="ECO:0000256" key="1">
    <source>
        <dbReference type="SAM" id="MobiDB-lite"/>
    </source>
</evidence>
<feature type="region of interest" description="Disordered" evidence="1">
    <location>
        <begin position="26"/>
        <end position="68"/>
    </location>
</feature>
<dbReference type="Proteomes" id="UP001138540">
    <property type="component" value="Unassembled WGS sequence"/>
</dbReference>
<evidence type="ECO:0008006" key="5">
    <source>
        <dbReference type="Google" id="ProtNLM"/>
    </source>
</evidence>
<organism evidence="3 4">
    <name type="scientific">Sphingobium lignivorans</name>
    <dbReference type="NCBI Taxonomy" id="2735886"/>
    <lineage>
        <taxon>Bacteria</taxon>
        <taxon>Pseudomonadati</taxon>
        <taxon>Pseudomonadota</taxon>
        <taxon>Alphaproteobacteria</taxon>
        <taxon>Sphingomonadales</taxon>
        <taxon>Sphingomonadaceae</taxon>
        <taxon>Sphingobium</taxon>
    </lineage>
</organism>
<feature type="chain" id="PRO_5046974527" description="Lytic murein transglycosylase" evidence="2">
    <location>
        <begin position="24"/>
        <end position="611"/>
    </location>
</feature>
<evidence type="ECO:0000256" key="2">
    <source>
        <dbReference type="SAM" id="SignalP"/>
    </source>
</evidence>
<gene>
    <name evidence="3" type="ORF">HNP60_001798</name>
</gene>
<sequence length="611" mass="64654">MRFNRPLLLAGLSALALALPVLAQSGPESLLPEGFGEPAPTPSAPPARNQPAPPPSTPSTSTPTPLLPATSAIDQAANAMQASDNAAQNAAQADEIAEKYDLPPTARRSLDVIGPLTPELGGLDRAAFGQTHGQALASIMRATRAPFMSRWASILLRRALISQIDTPGDINGADWVAERAWLLLRMGEADNARLLVQGVDSDQYTRRLYSVAMQTQLATADPAGFCPLLPRARNFSDEPGWFMAQAICASFSADQGSASALLNQASRRGIARGIDYRLAEKVVGAGPNSRRSVRIEWDGVDRLTAWRFGLATATNVEIPTALYGTVGPQVRAWEARAPGLTPAQRLPGTAVATRLGVFSGRTALGFHAALAEDDDSSESAELLRNAYGANSIGGRIEAMREFWRLQPADRWPAGPGEVHFGALPVIARAAAALPPTAGAGEDTPWLVAAMLSGGYDRNAARWAAALGRLEGHARERTWALLATGLPAPAFDMSAGRIESFVSATSGEGELLGGSLVAALAGLDRLPADARDRLLQGAGIDPVPRRRWSRSIMASAQRGERGTVALLAAVGMQGQNWQAMTPQQLYFIVAALRQVGLDPYARMIAAEAMARL</sequence>
<proteinExistence type="predicted"/>
<comment type="caution">
    <text evidence="3">The sequence shown here is derived from an EMBL/GenBank/DDBJ whole genome shotgun (WGS) entry which is preliminary data.</text>
</comment>
<dbReference type="EMBL" id="JACHKA010000001">
    <property type="protein sequence ID" value="MBB5985824.1"/>
    <property type="molecule type" value="Genomic_DNA"/>
</dbReference>